<feature type="compositionally biased region" description="Basic and acidic residues" evidence="13">
    <location>
        <begin position="1338"/>
        <end position="1351"/>
    </location>
</feature>
<dbReference type="SUPFAM" id="SSF52058">
    <property type="entry name" value="L domain-like"/>
    <property type="match status" value="2"/>
</dbReference>
<dbReference type="GO" id="GO:0035556">
    <property type="term" value="P:intracellular signal transduction"/>
    <property type="evidence" value="ECO:0007669"/>
    <property type="project" value="InterPro"/>
</dbReference>
<dbReference type="InterPro" id="IPR036457">
    <property type="entry name" value="PPM-type-like_dom_sf"/>
</dbReference>
<gene>
    <name evidence="17" type="ORF">SeLEV6574_g07156</name>
</gene>
<dbReference type="PROSITE" id="PS50125">
    <property type="entry name" value="GUANYLATE_CYCLASE_2"/>
    <property type="match status" value="1"/>
</dbReference>
<feature type="region of interest" description="Disordered" evidence="13">
    <location>
        <begin position="153"/>
        <end position="210"/>
    </location>
</feature>
<dbReference type="InterPro" id="IPR001611">
    <property type="entry name" value="Leu-rich_rpt"/>
</dbReference>
<dbReference type="PANTHER" id="PTHR48051">
    <property type="match status" value="1"/>
</dbReference>
<dbReference type="Gene3D" id="3.60.40.10">
    <property type="entry name" value="PPM-type phosphatase domain"/>
    <property type="match status" value="2"/>
</dbReference>
<dbReference type="SUPFAM" id="SSF81606">
    <property type="entry name" value="PP2C-like"/>
    <property type="match status" value="2"/>
</dbReference>
<evidence type="ECO:0000313" key="17">
    <source>
        <dbReference type="EMBL" id="TPX39514.1"/>
    </source>
</evidence>
<dbReference type="InterPro" id="IPR003591">
    <property type="entry name" value="Leu-rich_rpt_typical-subtyp"/>
</dbReference>
<evidence type="ECO:0000256" key="1">
    <source>
        <dbReference type="ARBA" id="ARBA00001593"/>
    </source>
</evidence>
<dbReference type="InterPro" id="IPR001932">
    <property type="entry name" value="PPM-type_phosphatase-like_dom"/>
</dbReference>
<evidence type="ECO:0000256" key="2">
    <source>
        <dbReference type="ARBA" id="ARBA00005381"/>
    </source>
</evidence>
<dbReference type="GO" id="GO:0004016">
    <property type="term" value="F:adenylate cyclase activity"/>
    <property type="evidence" value="ECO:0007669"/>
    <property type="project" value="UniProtKB-EC"/>
</dbReference>
<dbReference type="Gene3D" id="3.30.70.1230">
    <property type="entry name" value="Nucleotide cyclase"/>
    <property type="match status" value="1"/>
</dbReference>
<dbReference type="VEuPathDB" id="FungiDB:SeMB42_g06541"/>
<keyword evidence="9" id="KW-0115">cAMP biosynthesis</keyword>
<dbReference type="InterPro" id="IPR050216">
    <property type="entry name" value="LRR_domain-containing"/>
</dbReference>
<evidence type="ECO:0000256" key="3">
    <source>
        <dbReference type="ARBA" id="ARBA00012201"/>
    </source>
</evidence>
<dbReference type="PROSITE" id="PS50200">
    <property type="entry name" value="RA"/>
    <property type="match status" value="1"/>
</dbReference>
<evidence type="ECO:0000256" key="7">
    <source>
        <dbReference type="ARBA" id="ARBA00022737"/>
    </source>
</evidence>
<comment type="similarity">
    <text evidence="2">Belongs to the adenylyl cyclase class-3 family.</text>
</comment>
<evidence type="ECO:0000256" key="8">
    <source>
        <dbReference type="ARBA" id="ARBA00022842"/>
    </source>
</evidence>
<evidence type="ECO:0000259" key="16">
    <source>
        <dbReference type="PROSITE" id="PS51746"/>
    </source>
</evidence>
<dbReference type="InterPro" id="IPR001054">
    <property type="entry name" value="A/G_cyclase"/>
</dbReference>
<dbReference type="SMART" id="SM00364">
    <property type="entry name" value="LRR_BAC"/>
    <property type="match status" value="9"/>
</dbReference>
<dbReference type="InterPro" id="IPR000159">
    <property type="entry name" value="RA_dom"/>
</dbReference>
<dbReference type="GO" id="GO:0046872">
    <property type="term" value="F:metal ion binding"/>
    <property type="evidence" value="ECO:0007669"/>
    <property type="project" value="UniProtKB-KW"/>
</dbReference>
<name>A0A507CLN6_9FUNG</name>
<keyword evidence="10" id="KW-0456">Lyase</keyword>
<dbReference type="Pfam" id="PF00211">
    <property type="entry name" value="Guanylate_cyc"/>
    <property type="match status" value="1"/>
</dbReference>
<dbReference type="Pfam" id="PF00560">
    <property type="entry name" value="LRR_1"/>
    <property type="match status" value="1"/>
</dbReference>
<evidence type="ECO:0000256" key="5">
    <source>
        <dbReference type="ARBA" id="ARBA00022614"/>
    </source>
</evidence>
<evidence type="ECO:0000259" key="15">
    <source>
        <dbReference type="PROSITE" id="PS50200"/>
    </source>
</evidence>
<proteinExistence type="inferred from homology"/>
<organism evidence="17 18">
    <name type="scientific">Synchytrium endobioticum</name>
    <dbReference type="NCBI Taxonomy" id="286115"/>
    <lineage>
        <taxon>Eukaryota</taxon>
        <taxon>Fungi</taxon>
        <taxon>Fungi incertae sedis</taxon>
        <taxon>Chytridiomycota</taxon>
        <taxon>Chytridiomycota incertae sedis</taxon>
        <taxon>Chytridiomycetes</taxon>
        <taxon>Synchytriales</taxon>
        <taxon>Synchytriaceae</taxon>
        <taxon>Synchytrium</taxon>
    </lineage>
</organism>
<feature type="domain" description="PPM-type phosphatase" evidence="16">
    <location>
        <begin position="1192"/>
        <end position="1734"/>
    </location>
</feature>
<dbReference type="EC" id="4.6.1.1" evidence="3"/>
<evidence type="ECO:0000256" key="9">
    <source>
        <dbReference type="ARBA" id="ARBA00022998"/>
    </source>
</evidence>
<feature type="region of interest" description="Disordered" evidence="13">
    <location>
        <begin position="1332"/>
        <end position="1351"/>
    </location>
</feature>
<dbReference type="OrthoDB" id="2021138at2759"/>
<dbReference type="InterPro" id="IPR055071">
    <property type="entry name" value="RA_PHLPP-like"/>
</dbReference>
<sequence>SQIMTARSALASTSHAPPLPHQPRAALDESWLTSETGNRGTGQDTLPNGLPPLNSHSTSTPHQKRRLAPPFLPPASTILADLPTSPTSPTSTSYMYPNTYFSDITIHPPLWGDPSVPDPSPDFPNAFSTMAATPPAKKKSSGIKGFFKNAFGHSSSSSSLANNTTTSPVVPTCTPSAPPSSSKRRPSTQSLGSSTNANDRSSKFYMDQDYDGGAPITRVASKTSLDGEKPKPKKVGGLVGVAAGKWWTRQDQSEDYHHIYLSQRTHSFSSIHPLGNASSNSVNQSHLQQQSYLIFPDLNIDDAMSAHGPLTAGSGWIAPDSWDIRPPGVGESDATANPEIVTESASLPPHALKATIDVMLWTDEMYDENRLSPDDEGTLRVFYPNGYHSTITCKMATTARELLFAAMRRTLVNDWTKYNLVVCRNGMERILQLTESPLLLLWKWLQKVGYTLDTRPHPMEWANHTYLCSFHFRETILFYDNPQKSSNAAEVTFAGSNINTIPLSLFRQADKIEKLDVSENLNIKELPFDLAYSFTSLLSLSMTGNELYQVPRALHVITNIATLDLSRNRIKSLEGSGLGNLVNLIQLDLASNLIESFPAEIAQNLKHIEVLNLSNNRIIHFPTDLCRYVGQSLRRLDMSFNAMRSTIPEVIGEMKALKILRLHGNALYGGLPHRFNELRELSEIDLRGNQLGEFKGEEIMVMDVLADLPKLDVIKMDGNRIRQAARWIGAHRRPSSHSLDDIVFPDSWQTTTDLGTLVDELDDDDPCLQLEIMNATQLSLAYQADLYSARPLIFRIVNPSGSLTHLNVSYCGIESLPSTAFERLRGLTFLDVSGNALRKLPPLSGVTGDGVLKLRELHAGNNILTEIPDDIGELDDLQILDVQANQLVELPSDLWRCKSLRVLNCTDNFLERLPPVPDDAAAARYRLNSRRHSDEILQLPPLSQSLESLYLAGNRLGDDLFQSLYHLPSLTILSLADNLITDVTPWFIPEPYPGLKLSWCGNLRELYLSGNNISALPPEIGSMKNLRWLFVNGNRLPTVVHELARITKLAALDLGTQLGSRGEGNALKNLNKDLRYLNVSGNKRLEVKASPVITQRQPMMTNPASSKSLLPRSGSSTALLHLSLSMQTQQAAKPHLPGTPDLVDFSQLRNIKVLGLMDVNCTVNLLEENEDRRVRTTSSDLALAGLPGGVLRYGVADVLSRPAEDVNSSTVPIFDDSGFFSTWDLVVPQFRGRENEALFGLFDGRGTRGGAKLGRKLFENFPIVFNVELTKTENEIKRVMCGRGEHNGLPILDSQSIETTIRKTFLELNKMMANTYFETEGKSKHSIQMKRKGSAVSNEEHLTRTSNDDDPFRKLRKRSDGQILPFPGQSEIYGCSGVIAYLYTYPSPGETDKTKCQLYIANVGDCLAVLSKTGGQAHVLSKHHGTNVDTLGRPPGAFLRVKSHTPAATPGIPSSPATLPHHYHHHHHHVIGSVTSSSPLSIPQEVLGELPVSSSVVMKYLPMVDDPSPQRSFNRQDLFWRLGELQRVHETGGWLSSSSLINGLLDVSRAFGYFEFLGPIVADPAIKIVELDVGELEDAERASVTSTAASDFGRGSDEFIVLTSGAVWRAMRCAGTYEDGAQKVVEVARSTFAGLPGALSGAVLPGMIPVTNHRLSDFGMKTMPGDLRRTSNNITSPYMLSPSMSYPVTPNAAATGSTSWSIAASKVRDYALSLGGTRGPDEHGGGYLVMMIGLQDLARKAALYNLVGPRRRSSASGETVNLDTRRPSAVKKDIEPPSGRLAIVFTDIKSSTELWERTPKLMQRAIRIHNAVMRETLRRTGGYEVKTEGDAFMVAHQSLLSALEFCLTVQSQLIKADWPNEILAANGGELVWRDDEKDDMTPEEIAKHTQLMFRGLSVRMGLHFGTPLGEIDPITGRMDYFGPMVNRAARITACAQGGQIVLSYDAMRELKKRLGRTGVAVDRALQDGEDYSERIRPVVAFDSVGSASGLTTLSDVGVQSLLPMVAAPPQTPTASTRERDDEIARIKKQGMVMYKIGEVKLKGLETPELLHAVYPRDLAIRHQYIKLLLDEKFAAIEKHAFHPHILEPAEIKQVGNLLLRLEDIQSGGIGYHKSVPGSPRQGLKFEWKLAKPVESNREALCEVFLEVVKRLEDTVGALEHKLSPSPG</sequence>
<feature type="compositionally biased region" description="Low complexity" evidence="13">
    <location>
        <begin position="153"/>
        <end position="181"/>
    </location>
</feature>
<dbReference type="SMART" id="SM00365">
    <property type="entry name" value="LRR_SD22"/>
    <property type="match status" value="7"/>
</dbReference>
<evidence type="ECO:0000259" key="14">
    <source>
        <dbReference type="PROSITE" id="PS50125"/>
    </source>
</evidence>
<feature type="region of interest" description="Disordered" evidence="13">
    <location>
        <begin position="1754"/>
        <end position="1773"/>
    </location>
</feature>
<feature type="domain" description="Ras-associating" evidence="15">
    <location>
        <begin position="375"/>
        <end position="477"/>
    </location>
</feature>
<comment type="caution">
    <text evidence="17">The sequence shown here is derived from an EMBL/GenBank/DDBJ whole genome shotgun (WGS) entry which is preliminary data.</text>
</comment>
<evidence type="ECO:0000256" key="10">
    <source>
        <dbReference type="ARBA" id="ARBA00023239"/>
    </source>
</evidence>
<feature type="compositionally biased region" description="Polar residues" evidence="13">
    <location>
        <begin position="1"/>
        <end position="15"/>
    </location>
</feature>
<dbReference type="SUPFAM" id="SSF55073">
    <property type="entry name" value="Nucleotide cyclase"/>
    <property type="match status" value="1"/>
</dbReference>
<evidence type="ECO:0000256" key="11">
    <source>
        <dbReference type="ARBA" id="ARBA00032597"/>
    </source>
</evidence>
<dbReference type="PANTHER" id="PTHR48051:SF1">
    <property type="entry name" value="RAS SUPPRESSOR PROTEIN 1"/>
    <property type="match status" value="1"/>
</dbReference>
<dbReference type="GO" id="GO:0006171">
    <property type="term" value="P:cAMP biosynthetic process"/>
    <property type="evidence" value="ECO:0007669"/>
    <property type="project" value="UniProtKB-KW"/>
</dbReference>
<dbReference type="EMBL" id="QEAM01000472">
    <property type="protein sequence ID" value="TPX39514.1"/>
    <property type="molecule type" value="Genomic_DNA"/>
</dbReference>
<dbReference type="CDD" id="cd07302">
    <property type="entry name" value="CHD"/>
    <property type="match status" value="1"/>
</dbReference>
<dbReference type="PROSITE" id="PS51450">
    <property type="entry name" value="LRR"/>
    <property type="match status" value="3"/>
</dbReference>
<dbReference type="InterPro" id="IPR029787">
    <property type="entry name" value="Nucleotide_cyclase"/>
</dbReference>
<evidence type="ECO:0000256" key="13">
    <source>
        <dbReference type="SAM" id="MobiDB-lite"/>
    </source>
</evidence>
<dbReference type="Pfam" id="PF13855">
    <property type="entry name" value="LRR_8"/>
    <property type="match status" value="1"/>
</dbReference>
<dbReference type="Pfam" id="PF23010">
    <property type="entry name" value="RA_3"/>
    <property type="match status" value="1"/>
</dbReference>
<keyword evidence="6" id="KW-0479">Metal-binding</keyword>
<dbReference type="VEuPathDB" id="FungiDB:SeMB42_g07221"/>
<dbReference type="SMART" id="SM00044">
    <property type="entry name" value="CYCc"/>
    <property type="match status" value="1"/>
</dbReference>
<evidence type="ECO:0000256" key="4">
    <source>
        <dbReference type="ARBA" id="ARBA00021420"/>
    </source>
</evidence>
<feature type="compositionally biased region" description="Basic and acidic residues" evidence="13">
    <location>
        <begin position="1763"/>
        <end position="1773"/>
    </location>
</feature>
<feature type="domain" description="Guanylate cyclase" evidence="14">
    <location>
        <begin position="1782"/>
        <end position="1932"/>
    </location>
</feature>
<dbReference type="SMART" id="SM00332">
    <property type="entry name" value="PP2Cc"/>
    <property type="match status" value="1"/>
</dbReference>
<reference evidence="17 18" key="1">
    <citation type="journal article" date="2019" name="Sci. Rep.">
        <title>Comparative genomics of chytrid fungi reveal insights into the obligate biotrophic and pathogenic lifestyle of Synchytrium endobioticum.</title>
        <authorList>
            <person name="van de Vossenberg B.T.L.H."/>
            <person name="Warris S."/>
            <person name="Nguyen H.D.T."/>
            <person name="van Gent-Pelzer M.P.E."/>
            <person name="Joly D.L."/>
            <person name="van de Geest H.C."/>
            <person name="Bonants P.J.M."/>
            <person name="Smith D.S."/>
            <person name="Levesque C.A."/>
            <person name="van der Lee T.A.J."/>
        </authorList>
    </citation>
    <scope>NUCLEOTIDE SEQUENCE [LARGE SCALE GENOMIC DNA]</scope>
    <source>
        <strain evidence="17 18">LEV6574</strain>
    </source>
</reference>
<evidence type="ECO:0000313" key="18">
    <source>
        <dbReference type="Proteomes" id="UP000320475"/>
    </source>
</evidence>
<comment type="catalytic activity">
    <reaction evidence="1">
        <text>ATP = 3',5'-cyclic AMP + diphosphate</text>
        <dbReference type="Rhea" id="RHEA:15389"/>
        <dbReference type="ChEBI" id="CHEBI:30616"/>
        <dbReference type="ChEBI" id="CHEBI:33019"/>
        <dbReference type="ChEBI" id="CHEBI:58165"/>
        <dbReference type="EC" id="4.6.1.1"/>
    </reaction>
</comment>
<keyword evidence="7" id="KW-0677">Repeat</keyword>
<dbReference type="Gene3D" id="3.80.10.10">
    <property type="entry name" value="Ribonuclease Inhibitor"/>
    <property type="match status" value="4"/>
</dbReference>
<dbReference type="GO" id="GO:0005737">
    <property type="term" value="C:cytoplasm"/>
    <property type="evidence" value="ECO:0007669"/>
    <property type="project" value="TreeGrafter"/>
</dbReference>
<evidence type="ECO:0000256" key="12">
    <source>
        <dbReference type="ARBA" id="ARBA00032637"/>
    </source>
</evidence>
<dbReference type="InterPro" id="IPR032675">
    <property type="entry name" value="LRR_dom_sf"/>
</dbReference>
<keyword evidence="5" id="KW-0433">Leucine-rich repeat</keyword>
<evidence type="ECO:0000256" key="6">
    <source>
        <dbReference type="ARBA" id="ARBA00022723"/>
    </source>
</evidence>
<feature type="non-terminal residue" evidence="17">
    <location>
        <position position="1"/>
    </location>
</feature>
<dbReference type="Proteomes" id="UP000320475">
    <property type="component" value="Unassembled WGS sequence"/>
</dbReference>
<protein>
    <recommendedName>
        <fullName evidence="4">Adenylate cyclase</fullName>
        <ecNumber evidence="3">4.6.1.1</ecNumber>
    </recommendedName>
    <alternativeName>
        <fullName evidence="11">ATP pyrophosphate-lyase</fullName>
    </alternativeName>
    <alternativeName>
        <fullName evidence="12">Adenylyl cyclase</fullName>
    </alternativeName>
</protein>
<dbReference type="PROSITE" id="PS51746">
    <property type="entry name" value="PPM_2"/>
    <property type="match status" value="1"/>
</dbReference>
<feature type="compositionally biased region" description="Polar residues" evidence="13">
    <location>
        <begin position="188"/>
        <end position="199"/>
    </location>
</feature>
<feature type="region of interest" description="Disordered" evidence="13">
    <location>
        <begin position="1"/>
        <end position="67"/>
    </location>
</feature>
<accession>A0A507CLN6</accession>
<feature type="compositionally biased region" description="Polar residues" evidence="13">
    <location>
        <begin position="31"/>
        <end position="46"/>
    </location>
</feature>
<dbReference type="SMART" id="SM00369">
    <property type="entry name" value="LRR_TYP"/>
    <property type="match status" value="12"/>
</dbReference>
<keyword evidence="8" id="KW-0460">Magnesium</keyword>
<dbReference type="Pfam" id="PF00481">
    <property type="entry name" value="PP2C"/>
    <property type="match status" value="2"/>
</dbReference>